<accession>A0A061S2W2</accession>
<evidence type="ECO:0000313" key="1">
    <source>
        <dbReference type="EMBL" id="JAC78573.1"/>
    </source>
</evidence>
<dbReference type="AlphaFoldDB" id="A0A061S2W2"/>
<feature type="non-terminal residue" evidence="1">
    <location>
        <position position="1"/>
    </location>
</feature>
<proteinExistence type="predicted"/>
<sequence>SDVFPTFPNQDFGENSTRSCFSPCLTRKKAPRCKLEAKISELFGTTNSPGLYHRHKSCEKHI</sequence>
<reference evidence="1" key="1">
    <citation type="submission" date="2014-05" db="EMBL/GenBank/DDBJ databases">
        <title>The transcriptome of the halophilic microalga Tetraselmis sp. GSL018 isolated from the Great Salt Lake, Utah.</title>
        <authorList>
            <person name="Jinkerson R.E."/>
            <person name="D'Adamo S."/>
            <person name="Posewitz M.C."/>
        </authorList>
    </citation>
    <scope>NUCLEOTIDE SEQUENCE</scope>
    <source>
        <strain evidence="1">GSL018</strain>
    </source>
</reference>
<gene>
    <name evidence="1" type="ORF">TSPGSL018_14791</name>
</gene>
<name>A0A061S2W2_9CHLO</name>
<dbReference type="EMBL" id="GBEZ01006846">
    <property type="protein sequence ID" value="JAC78573.1"/>
    <property type="molecule type" value="Transcribed_RNA"/>
</dbReference>
<protein>
    <submittedName>
        <fullName evidence="1">Uncharacterized protein</fullName>
    </submittedName>
</protein>
<organism evidence="1">
    <name type="scientific">Tetraselmis sp. GSL018</name>
    <dbReference type="NCBI Taxonomy" id="582737"/>
    <lineage>
        <taxon>Eukaryota</taxon>
        <taxon>Viridiplantae</taxon>
        <taxon>Chlorophyta</taxon>
        <taxon>core chlorophytes</taxon>
        <taxon>Chlorodendrophyceae</taxon>
        <taxon>Chlorodendrales</taxon>
        <taxon>Chlorodendraceae</taxon>
        <taxon>Tetraselmis</taxon>
    </lineage>
</organism>